<proteinExistence type="predicted"/>
<dbReference type="AlphaFoldDB" id="A0A239HUJ2"/>
<dbReference type="PROSITE" id="PS51747">
    <property type="entry name" value="CYT_DCMP_DEAMINASES_2"/>
    <property type="match status" value="1"/>
</dbReference>
<dbReference type="SUPFAM" id="SSF53927">
    <property type="entry name" value="Cytidine deaminase-like"/>
    <property type="match status" value="1"/>
</dbReference>
<dbReference type="FunFam" id="3.40.140.10:FF:000051">
    <property type="entry name" value="Nucleoside deaminase"/>
    <property type="match status" value="1"/>
</dbReference>
<dbReference type="Gene3D" id="3.40.140.10">
    <property type="entry name" value="Cytidine Deaminase, domain 2"/>
    <property type="match status" value="1"/>
</dbReference>
<evidence type="ECO:0000313" key="2">
    <source>
        <dbReference type="EMBL" id="SNS85080.1"/>
    </source>
</evidence>
<accession>A0A239HUJ2</accession>
<reference evidence="2 3" key="1">
    <citation type="submission" date="2017-06" db="EMBL/GenBank/DDBJ databases">
        <authorList>
            <person name="Kim H.J."/>
            <person name="Triplett B.A."/>
        </authorList>
    </citation>
    <scope>NUCLEOTIDE SEQUENCE [LARGE SCALE GENOMIC DNA]</scope>
    <source>
        <strain evidence="2 3">U15</strain>
    </source>
</reference>
<dbReference type="CDD" id="cd01285">
    <property type="entry name" value="nucleoside_deaminase"/>
    <property type="match status" value="1"/>
</dbReference>
<dbReference type="GO" id="GO:0003824">
    <property type="term" value="F:catalytic activity"/>
    <property type="evidence" value="ECO:0007669"/>
    <property type="project" value="InterPro"/>
</dbReference>
<name>A0A239HUJ2_9BURK</name>
<evidence type="ECO:0000313" key="3">
    <source>
        <dbReference type="Proteomes" id="UP000198284"/>
    </source>
</evidence>
<sequence length="174" mass="18987">MTSSRSPLPASPAALTDKDRGFMQRVLELAMESRNRGRHPFAAIVVDGQGRIVAECFNNSMPPEGDPTQHAERLAAAAAASRLTLRELAASTLYTNAEPCAMCAGAVYWCNIGRVVYAMSEEDLLQLTGSHEENPTLSLPCREVFARGQRVVEVLGPLPEFEEQAKQAHLGFWS</sequence>
<evidence type="ECO:0000259" key="1">
    <source>
        <dbReference type="PROSITE" id="PS51747"/>
    </source>
</evidence>
<dbReference type="Pfam" id="PF00383">
    <property type="entry name" value="dCMP_cyt_deam_1"/>
    <property type="match status" value="1"/>
</dbReference>
<dbReference type="PANTHER" id="PTHR11079:SF162">
    <property type="entry name" value="RIBOFLAVIN BIOSYNTHESIS PROTEIN PYRD, CHLOROPLASTIC"/>
    <property type="match status" value="1"/>
</dbReference>
<dbReference type="Proteomes" id="UP000198284">
    <property type="component" value="Unassembled WGS sequence"/>
</dbReference>
<protein>
    <submittedName>
        <fullName evidence="2">tRNA(Arg) A34 adenosine deaminase TadA</fullName>
    </submittedName>
</protein>
<organism evidence="2 3">
    <name type="scientific">Noviherbaspirillum humi</name>
    <dbReference type="NCBI Taxonomy" id="1688639"/>
    <lineage>
        <taxon>Bacteria</taxon>
        <taxon>Pseudomonadati</taxon>
        <taxon>Pseudomonadota</taxon>
        <taxon>Betaproteobacteria</taxon>
        <taxon>Burkholderiales</taxon>
        <taxon>Oxalobacteraceae</taxon>
        <taxon>Noviherbaspirillum</taxon>
    </lineage>
</organism>
<dbReference type="InterPro" id="IPR016193">
    <property type="entry name" value="Cytidine_deaminase-like"/>
</dbReference>
<dbReference type="RefSeq" id="WP_089399762.1">
    <property type="nucleotide sequence ID" value="NZ_FZOT01000007.1"/>
</dbReference>
<dbReference type="PANTHER" id="PTHR11079">
    <property type="entry name" value="CYTOSINE DEAMINASE FAMILY MEMBER"/>
    <property type="match status" value="1"/>
</dbReference>
<gene>
    <name evidence="2" type="ORF">SAMN06265795_107182</name>
</gene>
<keyword evidence="3" id="KW-1185">Reference proteome</keyword>
<feature type="domain" description="CMP/dCMP-type deaminase" evidence="1">
    <location>
        <begin position="17"/>
        <end position="132"/>
    </location>
</feature>
<dbReference type="OrthoDB" id="9802676at2"/>
<dbReference type="EMBL" id="FZOT01000007">
    <property type="protein sequence ID" value="SNS85080.1"/>
    <property type="molecule type" value="Genomic_DNA"/>
</dbReference>
<dbReference type="InterPro" id="IPR002125">
    <property type="entry name" value="CMP_dCMP_dom"/>
</dbReference>